<name>A0A7W9A1H0_9CAUL</name>
<protein>
    <submittedName>
        <fullName evidence="1">Uncharacterized protein</fullName>
    </submittedName>
</protein>
<proteinExistence type="predicted"/>
<dbReference type="AlphaFoldDB" id="A0A7W9A1H0"/>
<organism evidence="1 2">
    <name type="scientific">Brevundimonas halotolerans</name>
    <dbReference type="NCBI Taxonomy" id="69670"/>
    <lineage>
        <taxon>Bacteria</taxon>
        <taxon>Pseudomonadati</taxon>
        <taxon>Pseudomonadota</taxon>
        <taxon>Alphaproteobacteria</taxon>
        <taxon>Caulobacterales</taxon>
        <taxon>Caulobacteraceae</taxon>
        <taxon>Brevundimonas</taxon>
    </lineage>
</organism>
<gene>
    <name evidence="1" type="ORF">FHS65_000385</name>
</gene>
<comment type="caution">
    <text evidence="1">The sequence shown here is derived from an EMBL/GenBank/DDBJ whole genome shotgun (WGS) entry which is preliminary data.</text>
</comment>
<dbReference type="OrthoDB" id="7203260at2"/>
<sequence length="152" mass="16063">MTVPEMNAQRTKKWTVVGLGPVLAAGAVGCATPDPVTDSTVAPLSPRIVALVDENRRYPEWRNFPRQGTAAPDAAAVSVQVAALNTTSAATAADVAAIDWTLDDPEGFARRIAEDIASRPIAPATLQTRGEVEAFAQGLRDRGRAPPPVPRR</sequence>
<evidence type="ECO:0000313" key="1">
    <source>
        <dbReference type="EMBL" id="MBB5659667.1"/>
    </source>
</evidence>
<dbReference type="RefSeq" id="WP_123286651.1">
    <property type="nucleotide sequence ID" value="NZ_JACIJB010000001.1"/>
</dbReference>
<dbReference type="EMBL" id="JACIJB010000001">
    <property type="protein sequence ID" value="MBB5659667.1"/>
    <property type="molecule type" value="Genomic_DNA"/>
</dbReference>
<dbReference type="Proteomes" id="UP000548978">
    <property type="component" value="Unassembled WGS sequence"/>
</dbReference>
<reference evidence="1 2" key="1">
    <citation type="submission" date="2020-08" db="EMBL/GenBank/DDBJ databases">
        <title>Genomic Encyclopedia of Type Strains, Phase IV (KMG-IV): sequencing the most valuable type-strain genomes for metagenomic binning, comparative biology and taxonomic classification.</title>
        <authorList>
            <person name="Goeker M."/>
        </authorList>
    </citation>
    <scope>NUCLEOTIDE SEQUENCE [LARGE SCALE GENOMIC DNA]</scope>
    <source>
        <strain evidence="1 2">DSM 24448</strain>
    </source>
</reference>
<keyword evidence="2" id="KW-1185">Reference proteome</keyword>
<evidence type="ECO:0000313" key="2">
    <source>
        <dbReference type="Proteomes" id="UP000548978"/>
    </source>
</evidence>
<accession>A0A7W9A1H0</accession>